<evidence type="ECO:0000256" key="1">
    <source>
        <dbReference type="ARBA" id="ARBA00023242"/>
    </source>
</evidence>
<keyword evidence="1" id="KW-0539">Nucleus</keyword>
<sequence>MPASSVPLEPELFHSMVPEYMENLYPVCPILEEAELRAYIREMHVDRDAAALVYAAAGVGFFTRQQSKTWEPNCYQQTAEMVELALNHHDALMIGNAPTLTRIIGCVFIEVCLMVTQRSDLAFFYLRETISLIFMRGLDAFLGEKAVNPTEYARRERIYWVLFIHERVLAINGSTTVCLDPLPSLPDVTGSPQSSVQRGWNHIVENYLVVDKDFIRFWRERSLVTADWIQAKHQQLADPSWDPEITMLQPIQQVDLIITRHWLRTVMWQMAVSNMLLSSKADQPEALSLFMPLRLSKHLKACLATLSHYNLAVYNVGLVPKLFEITTSVADVVLALPPGDFTEETRLRIQDLLLIKHFLLELTYVTPVHREVLQEKTLSIINRLYGDSRPDDLFLNAESSNTIHSAV</sequence>
<keyword evidence="3" id="KW-1185">Reference proteome</keyword>
<evidence type="ECO:0000313" key="3">
    <source>
        <dbReference type="Proteomes" id="UP001172673"/>
    </source>
</evidence>
<protein>
    <recommendedName>
        <fullName evidence="4">Transcription factor domain-containing protein</fullName>
    </recommendedName>
</protein>
<evidence type="ECO:0008006" key="4">
    <source>
        <dbReference type="Google" id="ProtNLM"/>
    </source>
</evidence>
<dbReference type="AlphaFoldDB" id="A0AA39CMA1"/>
<dbReference type="PANTHER" id="PTHR31668">
    <property type="entry name" value="GLUCOSE TRANSPORT TRANSCRIPTION REGULATOR RGT1-RELATED-RELATED"/>
    <property type="match status" value="1"/>
</dbReference>
<dbReference type="PANTHER" id="PTHR31668:SF24">
    <property type="entry name" value="TRANSCRIPTION FACTOR, PUTATIVE-RELATED"/>
    <property type="match status" value="1"/>
</dbReference>
<name>A0AA39CMA1_9EURO</name>
<dbReference type="InterPro" id="IPR050797">
    <property type="entry name" value="Carb_Metab_Trans_Reg"/>
</dbReference>
<comment type="caution">
    <text evidence="2">The sequence shown here is derived from an EMBL/GenBank/DDBJ whole genome shotgun (WGS) entry which is preliminary data.</text>
</comment>
<dbReference type="EMBL" id="JAPDRK010000004">
    <property type="protein sequence ID" value="KAJ9613086.1"/>
    <property type="molecule type" value="Genomic_DNA"/>
</dbReference>
<evidence type="ECO:0000313" key="2">
    <source>
        <dbReference type="EMBL" id="KAJ9613086.1"/>
    </source>
</evidence>
<accession>A0AA39CMA1</accession>
<organism evidence="2 3">
    <name type="scientific">Cladophialophora chaetospira</name>
    <dbReference type="NCBI Taxonomy" id="386627"/>
    <lineage>
        <taxon>Eukaryota</taxon>
        <taxon>Fungi</taxon>
        <taxon>Dikarya</taxon>
        <taxon>Ascomycota</taxon>
        <taxon>Pezizomycotina</taxon>
        <taxon>Eurotiomycetes</taxon>
        <taxon>Chaetothyriomycetidae</taxon>
        <taxon>Chaetothyriales</taxon>
        <taxon>Herpotrichiellaceae</taxon>
        <taxon>Cladophialophora</taxon>
    </lineage>
</organism>
<dbReference type="Proteomes" id="UP001172673">
    <property type="component" value="Unassembled WGS sequence"/>
</dbReference>
<gene>
    <name evidence="2" type="ORF">H2200_003027</name>
</gene>
<dbReference type="CDD" id="cd12148">
    <property type="entry name" value="fungal_TF_MHR"/>
    <property type="match status" value="1"/>
</dbReference>
<proteinExistence type="predicted"/>
<reference evidence="2" key="1">
    <citation type="submission" date="2022-10" db="EMBL/GenBank/DDBJ databases">
        <title>Culturing micro-colonial fungi from biological soil crusts in the Mojave desert and describing Neophaeococcomyces mojavensis, and introducing the new genera and species Taxawa tesnikishii.</title>
        <authorList>
            <person name="Kurbessoian T."/>
            <person name="Stajich J.E."/>
        </authorList>
    </citation>
    <scope>NUCLEOTIDE SEQUENCE</scope>
    <source>
        <strain evidence="2">TK_41</strain>
    </source>
</reference>